<reference evidence="2" key="1">
    <citation type="submission" date="2022-11" db="UniProtKB">
        <authorList>
            <consortium name="EnsemblMetazoa"/>
        </authorList>
    </citation>
    <scope>IDENTIFICATION</scope>
</reference>
<dbReference type="AlphaFoldDB" id="A0A914A856"/>
<dbReference type="OrthoDB" id="10004295at2759"/>
<dbReference type="RefSeq" id="XP_038060005.1">
    <property type="nucleotide sequence ID" value="XM_038204077.1"/>
</dbReference>
<sequence length="245" mass="27634">MAGTAKLYYIWNFFEKIEPAGFVGAWLQAGKYVQRNKDYISTQLHRNLNPNGAFKYINHAAFDGLTFEAFQQGKPSETWIKMTKEASAIIQVAYPGGYTEIATNTGKPLGPWLPKDDKGVFIVTSFKAADENDAKLQETFEKDWMESSGANFIIQKAPKDLGISHLGLYKKFTARPGLKYVLRAELEGVGEDSEAARSFLSQLKAFKFPDYFERVDTDLYRADPDHIVFPEAGKKDLPEGYSYKP</sequence>
<dbReference type="Proteomes" id="UP000887568">
    <property type="component" value="Unplaced"/>
</dbReference>
<evidence type="ECO:0000313" key="3">
    <source>
        <dbReference type="Proteomes" id="UP000887568"/>
    </source>
</evidence>
<dbReference type="PANTHER" id="PTHR22198">
    <property type="entry name" value="FERM DOMAIN-CONTAINING PROTEIN"/>
    <property type="match status" value="1"/>
</dbReference>
<accession>A0A914A856</accession>
<evidence type="ECO:0000259" key="1">
    <source>
        <dbReference type="Pfam" id="PF23672"/>
    </source>
</evidence>
<organism evidence="2 3">
    <name type="scientific">Patiria miniata</name>
    <name type="common">Bat star</name>
    <name type="synonym">Asterina miniata</name>
    <dbReference type="NCBI Taxonomy" id="46514"/>
    <lineage>
        <taxon>Eukaryota</taxon>
        <taxon>Metazoa</taxon>
        <taxon>Echinodermata</taxon>
        <taxon>Eleutherozoa</taxon>
        <taxon>Asterozoa</taxon>
        <taxon>Asteroidea</taxon>
        <taxon>Valvatacea</taxon>
        <taxon>Valvatida</taxon>
        <taxon>Asterinidae</taxon>
        <taxon>Patiria</taxon>
    </lineage>
</organism>
<evidence type="ECO:0000313" key="2">
    <source>
        <dbReference type="EnsemblMetazoa" id="XP_038060005.1"/>
    </source>
</evidence>
<proteinExistence type="predicted"/>
<name>A0A914A856_PATMI</name>
<dbReference type="EnsemblMetazoa" id="XM_038204077.1">
    <property type="protein sequence ID" value="XP_038060005.1"/>
    <property type="gene ID" value="LOC119731066"/>
</dbReference>
<dbReference type="PANTHER" id="PTHR22198:SF1">
    <property type="entry name" value="FERM DOMAIN-CONTAINING PROTEIN"/>
    <property type="match status" value="1"/>
</dbReference>
<protein>
    <recommendedName>
        <fullName evidence="1">DUF7153 domain-containing protein</fullName>
    </recommendedName>
</protein>
<feature type="domain" description="DUF7153" evidence="1">
    <location>
        <begin position="41"/>
        <end position="205"/>
    </location>
</feature>
<keyword evidence="3" id="KW-1185">Reference proteome</keyword>
<dbReference type="Pfam" id="PF23672">
    <property type="entry name" value="DUF7153"/>
    <property type="match status" value="1"/>
</dbReference>
<dbReference type="OMA" id="LEMWTET"/>
<dbReference type="InterPro" id="IPR055577">
    <property type="entry name" value="DUF7153"/>
</dbReference>
<dbReference type="GeneID" id="119731066"/>